<feature type="transmembrane region" description="Helical" evidence="1">
    <location>
        <begin position="224"/>
        <end position="242"/>
    </location>
</feature>
<sequence length="548" mass="61064">YMLFRLVSDREHLPFPTAPQSALASMALAEESGSEEQTWKWPCFLIGATIGLVFGLIYVGIPALTETFADKKVTILPIPFADLTPMLGRFVGATPIAISFSLAPIFAGLLLPFWSVMGSFAGVLLFMATSPVLHHFGFMPRWVPGMGAVQTQITAGVDFWQPFGMGITLAVAIISIKQVMRAGRERREDRAHKENQDDTCGHPDCSQPAQVRGYCIKHLNRGDFPLWICLSLFFVGAAYPIFLAKTLFPVLVSTSLLVVILLIAFVYAPIMSFVSARLDGLIGQNIQIPHLHEATVFLTGYRGLEIWFVPLAGSDFGGGAETFRIIELTGMRFTSLLKAELVLVPIVLGASLMYWSFLWKLAPIPSDAYPYVQTFWPARAFHEAVRYSATQYSRMWRAGEQVEEETVPLGQAVWSPANLRDQALYYWRVRLTDELEVRNPDLREYGPWSTTGYFYTDFSGAGGQRPPPVAVTARDEEEGAGHLPEVELVGPAQGELVATHEAYLRARVPPSWDERLAVVFELDTDPLFAGHFFQGSSETPVFFETYWR</sequence>
<keyword evidence="1" id="KW-0472">Membrane</keyword>
<name>A0A382EVH0_9ZZZZ</name>
<feature type="non-terminal residue" evidence="2">
    <location>
        <position position="548"/>
    </location>
</feature>
<evidence type="ECO:0000313" key="2">
    <source>
        <dbReference type="EMBL" id="SVB53817.1"/>
    </source>
</evidence>
<feature type="transmembrane region" description="Helical" evidence="1">
    <location>
        <begin position="341"/>
        <end position="359"/>
    </location>
</feature>
<dbReference type="AlphaFoldDB" id="A0A382EVH0"/>
<feature type="transmembrane region" description="Helical" evidence="1">
    <location>
        <begin position="41"/>
        <end position="61"/>
    </location>
</feature>
<evidence type="ECO:0000256" key="1">
    <source>
        <dbReference type="SAM" id="Phobius"/>
    </source>
</evidence>
<keyword evidence="1" id="KW-1133">Transmembrane helix</keyword>
<organism evidence="2">
    <name type="scientific">marine metagenome</name>
    <dbReference type="NCBI Taxonomy" id="408172"/>
    <lineage>
        <taxon>unclassified sequences</taxon>
        <taxon>metagenomes</taxon>
        <taxon>ecological metagenomes</taxon>
    </lineage>
</organism>
<reference evidence="2" key="1">
    <citation type="submission" date="2018-05" db="EMBL/GenBank/DDBJ databases">
        <authorList>
            <person name="Lanie J.A."/>
            <person name="Ng W.-L."/>
            <person name="Kazmierczak K.M."/>
            <person name="Andrzejewski T.M."/>
            <person name="Davidsen T.M."/>
            <person name="Wayne K.J."/>
            <person name="Tettelin H."/>
            <person name="Glass J.I."/>
            <person name="Rusch D."/>
            <person name="Podicherti R."/>
            <person name="Tsui H.-C.T."/>
            <person name="Winkler M.E."/>
        </authorList>
    </citation>
    <scope>NUCLEOTIDE SEQUENCE</scope>
</reference>
<gene>
    <name evidence="2" type="ORF">METZ01_LOCUS206671</name>
</gene>
<keyword evidence="1" id="KW-0812">Transmembrane</keyword>
<dbReference type="EMBL" id="UINC01046160">
    <property type="protein sequence ID" value="SVB53817.1"/>
    <property type="molecule type" value="Genomic_DNA"/>
</dbReference>
<accession>A0A382EVH0</accession>
<feature type="transmembrane region" description="Helical" evidence="1">
    <location>
        <begin position="120"/>
        <end position="139"/>
    </location>
</feature>
<proteinExistence type="predicted"/>
<feature type="transmembrane region" description="Helical" evidence="1">
    <location>
        <begin position="159"/>
        <end position="180"/>
    </location>
</feature>
<protein>
    <submittedName>
        <fullName evidence="2">Uncharacterized protein</fullName>
    </submittedName>
</protein>
<feature type="transmembrane region" description="Helical" evidence="1">
    <location>
        <begin position="90"/>
        <end position="113"/>
    </location>
</feature>
<feature type="non-terminal residue" evidence="2">
    <location>
        <position position="1"/>
    </location>
</feature>
<feature type="transmembrane region" description="Helical" evidence="1">
    <location>
        <begin position="248"/>
        <end position="268"/>
    </location>
</feature>